<gene>
    <name evidence="8" type="primary">vapC</name>
    <name evidence="10" type="ORF">WI372_11575</name>
</gene>
<dbReference type="InterPro" id="IPR029060">
    <property type="entry name" value="PIN-like_dom_sf"/>
</dbReference>
<accession>A0ABU9EAP5</accession>
<dbReference type="PANTHER" id="PTHR33653:SF1">
    <property type="entry name" value="RIBONUCLEASE VAPC2"/>
    <property type="match status" value="1"/>
</dbReference>
<evidence type="ECO:0000256" key="7">
    <source>
        <dbReference type="ARBA" id="ARBA00038093"/>
    </source>
</evidence>
<feature type="binding site" evidence="8">
    <location>
        <position position="6"/>
    </location>
    <ligand>
        <name>Mg(2+)</name>
        <dbReference type="ChEBI" id="CHEBI:18420"/>
    </ligand>
</feature>
<evidence type="ECO:0000313" key="11">
    <source>
        <dbReference type="Proteomes" id="UP001484239"/>
    </source>
</evidence>
<keyword evidence="6 8" id="KW-0460">Magnesium</keyword>
<dbReference type="SUPFAM" id="SSF88723">
    <property type="entry name" value="PIN domain-like"/>
    <property type="match status" value="1"/>
</dbReference>
<protein>
    <recommendedName>
        <fullName evidence="8">Ribonuclease VapC</fullName>
        <shortName evidence="8">RNase VapC</shortName>
        <ecNumber evidence="8">3.1.-.-</ecNumber>
    </recommendedName>
    <alternativeName>
        <fullName evidence="8">Toxin VapC</fullName>
    </alternativeName>
</protein>
<keyword evidence="5 8" id="KW-0378">Hydrolase</keyword>
<evidence type="ECO:0000256" key="2">
    <source>
        <dbReference type="ARBA" id="ARBA00022649"/>
    </source>
</evidence>
<comment type="similarity">
    <text evidence="7 8">Belongs to the PINc/VapC protein family.</text>
</comment>
<evidence type="ECO:0000256" key="3">
    <source>
        <dbReference type="ARBA" id="ARBA00022722"/>
    </source>
</evidence>
<dbReference type="HAMAP" id="MF_00265">
    <property type="entry name" value="VapC_Nob1"/>
    <property type="match status" value="1"/>
</dbReference>
<proteinExistence type="inferred from homology"/>
<evidence type="ECO:0000256" key="8">
    <source>
        <dbReference type="HAMAP-Rule" id="MF_00265"/>
    </source>
</evidence>
<evidence type="ECO:0000313" key="10">
    <source>
        <dbReference type="EMBL" id="MEK9501621.1"/>
    </source>
</evidence>
<evidence type="ECO:0000256" key="1">
    <source>
        <dbReference type="ARBA" id="ARBA00001946"/>
    </source>
</evidence>
<keyword evidence="3 8" id="KW-0540">Nuclease</keyword>
<keyword evidence="11" id="KW-1185">Reference proteome</keyword>
<sequence>MGVLIDTSVLIGFERGLLDLDQLAAERVATRGEEPFYLSAISASELLHGVHRASNAVPRALRAAFVEGVLDAFPVLPVDLLTARTHAELGAALAREGTPIGSHDLWIAAAAVGRGLSLATLDLRHFQRVPGLVVEDWG</sequence>
<dbReference type="PANTHER" id="PTHR33653">
    <property type="entry name" value="RIBONUCLEASE VAPC2"/>
    <property type="match status" value="1"/>
</dbReference>
<name>A0ABU9EAP5_9BACT</name>
<keyword evidence="8" id="KW-0800">Toxin</keyword>
<dbReference type="InterPro" id="IPR050556">
    <property type="entry name" value="Type_II_TA_system_RNase"/>
</dbReference>
<dbReference type="InterPro" id="IPR022907">
    <property type="entry name" value="VapC_family"/>
</dbReference>
<comment type="cofactor">
    <cofactor evidence="1 8">
        <name>Mg(2+)</name>
        <dbReference type="ChEBI" id="CHEBI:18420"/>
    </cofactor>
</comment>
<evidence type="ECO:0000256" key="4">
    <source>
        <dbReference type="ARBA" id="ARBA00022723"/>
    </source>
</evidence>
<evidence type="ECO:0000256" key="5">
    <source>
        <dbReference type="ARBA" id="ARBA00022801"/>
    </source>
</evidence>
<dbReference type="Pfam" id="PF01850">
    <property type="entry name" value="PIN"/>
    <property type="match status" value="1"/>
</dbReference>
<evidence type="ECO:0000256" key="6">
    <source>
        <dbReference type="ARBA" id="ARBA00022842"/>
    </source>
</evidence>
<dbReference type="EMBL" id="JBBHLI010000006">
    <property type="protein sequence ID" value="MEK9501621.1"/>
    <property type="molecule type" value="Genomic_DNA"/>
</dbReference>
<keyword evidence="2 8" id="KW-1277">Toxin-antitoxin system</keyword>
<reference evidence="10 11" key="1">
    <citation type="submission" date="2024-02" db="EMBL/GenBank/DDBJ databases">
        <title>A novel Gemmatimonadota bacterium.</title>
        <authorList>
            <person name="Du Z.-J."/>
            <person name="Ye Y.-Q."/>
        </authorList>
    </citation>
    <scope>NUCLEOTIDE SEQUENCE [LARGE SCALE GENOMIC DNA]</scope>
    <source>
        <strain evidence="10 11">DH-20</strain>
    </source>
</reference>
<dbReference type="EC" id="3.1.-.-" evidence="8"/>
<feature type="domain" description="PIN" evidence="9">
    <location>
        <begin position="3"/>
        <end position="131"/>
    </location>
</feature>
<dbReference type="RefSeq" id="WP_405282400.1">
    <property type="nucleotide sequence ID" value="NZ_CP144380.1"/>
</dbReference>
<keyword evidence="4 8" id="KW-0479">Metal-binding</keyword>
<evidence type="ECO:0000259" key="9">
    <source>
        <dbReference type="Pfam" id="PF01850"/>
    </source>
</evidence>
<dbReference type="Gene3D" id="3.40.50.1010">
    <property type="entry name" value="5'-nuclease"/>
    <property type="match status" value="1"/>
</dbReference>
<feature type="binding site" evidence="8">
    <location>
        <position position="104"/>
    </location>
    <ligand>
        <name>Mg(2+)</name>
        <dbReference type="ChEBI" id="CHEBI:18420"/>
    </ligand>
</feature>
<dbReference type="InterPro" id="IPR002716">
    <property type="entry name" value="PIN_dom"/>
</dbReference>
<comment type="caution">
    <text evidence="10">The sequence shown here is derived from an EMBL/GenBank/DDBJ whole genome shotgun (WGS) entry which is preliminary data.</text>
</comment>
<dbReference type="Proteomes" id="UP001484239">
    <property type="component" value="Unassembled WGS sequence"/>
</dbReference>
<organism evidence="10 11">
    <name type="scientific">Gaopeijia maritima</name>
    <dbReference type="NCBI Taxonomy" id="3119007"/>
    <lineage>
        <taxon>Bacteria</taxon>
        <taxon>Pseudomonadati</taxon>
        <taxon>Gemmatimonadota</taxon>
        <taxon>Longimicrobiia</taxon>
        <taxon>Gaopeijiales</taxon>
        <taxon>Gaopeijiaceae</taxon>
        <taxon>Gaopeijia</taxon>
    </lineage>
</organism>
<comment type="function">
    <text evidence="8">Toxic component of a toxin-antitoxin (TA) system. An RNase.</text>
</comment>